<feature type="domain" description="Methyltransferase" evidence="1">
    <location>
        <begin position="51"/>
        <end position="156"/>
    </location>
</feature>
<dbReference type="InterPro" id="IPR025714">
    <property type="entry name" value="Methyltranfer_dom"/>
</dbReference>
<gene>
    <name evidence="2" type="ORF">GCM10009118_20590</name>
</gene>
<accession>A0ABP3Y2B8</accession>
<name>A0ABP3Y2B8_9FLAO</name>
<evidence type="ECO:0000259" key="1">
    <source>
        <dbReference type="Pfam" id="PF13847"/>
    </source>
</evidence>
<comment type="caution">
    <text evidence="2">The sequence shown here is derived from an EMBL/GenBank/DDBJ whole genome shotgun (WGS) entry which is preliminary data.</text>
</comment>
<dbReference type="InterPro" id="IPR029063">
    <property type="entry name" value="SAM-dependent_MTases_sf"/>
</dbReference>
<evidence type="ECO:0000313" key="2">
    <source>
        <dbReference type="EMBL" id="GAA0875650.1"/>
    </source>
</evidence>
<dbReference type="Pfam" id="PF13847">
    <property type="entry name" value="Methyltransf_31"/>
    <property type="match status" value="1"/>
</dbReference>
<dbReference type="EMBL" id="BAAAFH010000011">
    <property type="protein sequence ID" value="GAA0875650.1"/>
    <property type="molecule type" value="Genomic_DNA"/>
</dbReference>
<dbReference type="Gene3D" id="3.40.50.150">
    <property type="entry name" value="Vaccinia Virus protein VP39"/>
    <property type="match status" value="1"/>
</dbReference>
<dbReference type="RefSeq" id="WP_343787358.1">
    <property type="nucleotide sequence ID" value="NZ_BAAAFH010000011.1"/>
</dbReference>
<reference evidence="3" key="1">
    <citation type="journal article" date="2019" name="Int. J. Syst. Evol. Microbiol.">
        <title>The Global Catalogue of Microorganisms (GCM) 10K type strain sequencing project: providing services to taxonomists for standard genome sequencing and annotation.</title>
        <authorList>
            <consortium name="The Broad Institute Genomics Platform"/>
            <consortium name="The Broad Institute Genome Sequencing Center for Infectious Disease"/>
            <person name="Wu L."/>
            <person name="Ma J."/>
        </authorList>
    </citation>
    <scope>NUCLEOTIDE SEQUENCE [LARGE SCALE GENOMIC DNA]</scope>
    <source>
        <strain evidence="3">JCM 16083</strain>
    </source>
</reference>
<dbReference type="Proteomes" id="UP001501126">
    <property type="component" value="Unassembled WGS sequence"/>
</dbReference>
<proteinExistence type="predicted"/>
<protein>
    <recommendedName>
        <fullName evidence="1">Methyltransferase domain-containing protein</fullName>
    </recommendedName>
</protein>
<evidence type="ECO:0000313" key="3">
    <source>
        <dbReference type="Proteomes" id="UP001501126"/>
    </source>
</evidence>
<dbReference type="PANTHER" id="PTHR43861:SF1">
    <property type="entry name" value="TRANS-ACONITATE 2-METHYLTRANSFERASE"/>
    <property type="match status" value="1"/>
</dbReference>
<dbReference type="SUPFAM" id="SSF53335">
    <property type="entry name" value="S-adenosyl-L-methionine-dependent methyltransferases"/>
    <property type="match status" value="1"/>
</dbReference>
<dbReference type="CDD" id="cd02440">
    <property type="entry name" value="AdoMet_MTases"/>
    <property type="match status" value="1"/>
</dbReference>
<organism evidence="2 3">
    <name type="scientific">Wandonia haliotis</name>
    <dbReference type="NCBI Taxonomy" id="574963"/>
    <lineage>
        <taxon>Bacteria</taxon>
        <taxon>Pseudomonadati</taxon>
        <taxon>Bacteroidota</taxon>
        <taxon>Flavobacteriia</taxon>
        <taxon>Flavobacteriales</taxon>
        <taxon>Crocinitomicaceae</taxon>
        <taxon>Wandonia</taxon>
    </lineage>
</organism>
<dbReference type="PANTHER" id="PTHR43861">
    <property type="entry name" value="TRANS-ACONITATE 2-METHYLTRANSFERASE-RELATED"/>
    <property type="match status" value="1"/>
</dbReference>
<sequence length="214" mass="24421">MGKSENADNRSKAEKFWDRTAGSYTSSREIKRGKNTLRLIEQAKKHVKTTDNVLDFGCGTGFISERISESVQSIHAIDFSSRMIDYATRNSERTNIDYWHTTIFDERLKPGSYDVIFSFYILHLLDDPQKAIQRLEELLKPGGVFLSVTPCMGEKLFLKGLLSLFCKLGAIPKIEMYRSGELVKLIEEGGFIIQTNNRFPNTTNQYFVLATKSK</sequence>
<keyword evidence="3" id="KW-1185">Reference proteome</keyword>